<gene>
    <name evidence="7" type="ORF">UFOVP190_96</name>
</gene>
<dbReference type="GO" id="GO:0006974">
    <property type="term" value="P:DNA damage response"/>
    <property type="evidence" value="ECO:0007669"/>
    <property type="project" value="TreeGrafter"/>
</dbReference>
<dbReference type="Gene3D" id="2.60.120.620">
    <property type="entry name" value="q2cbj1_9rhob like domain"/>
    <property type="match status" value="1"/>
</dbReference>
<dbReference type="EMBL" id="LR798243">
    <property type="protein sequence ID" value="CAB5214401.1"/>
    <property type="molecule type" value="Genomic_DNA"/>
</dbReference>
<evidence type="ECO:0000259" key="6">
    <source>
        <dbReference type="PROSITE" id="PS51471"/>
    </source>
</evidence>
<dbReference type="PROSITE" id="PS51471">
    <property type="entry name" value="FE2OG_OXY"/>
    <property type="match status" value="1"/>
</dbReference>
<dbReference type="GO" id="GO:0005506">
    <property type="term" value="F:iron ion binding"/>
    <property type="evidence" value="ECO:0007669"/>
    <property type="project" value="InterPro"/>
</dbReference>
<keyword evidence="5" id="KW-0408">Iron</keyword>
<dbReference type="InterPro" id="IPR023550">
    <property type="entry name" value="PKHD_hydroxylase"/>
</dbReference>
<dbReference type="GO" id="GO:0031418">
    <property type="term" value="F:L-ascorbic acid binding"/>
    <property type="evidence" value="ECO:0007669"/>
    <property type="project" value="InterPro"/>
</dbReference>
<dbReference type="SMART" id="SM00702">
    <property type="entry name" value="P4Hc"/>
    <property type="match status" value="1"/>
</dbReference>
<dbReference type="PANTHER" id="PTHR41536">
    <property type="entry name" value="PKHD-TYPE HYDROXYLASE YBIX"/>
    <property type="match status" value="1"/>
</dbReference>
<organism evidence="7">
    <name type="scientific">uncultured Caudovirales phage</name>
    <dbReference type="NCBI Taxonomy" id="2100421"/>
    <lineage>
        <taxon>Viruses</taxon>
        <taxon>Duplodnaviria</taxon>
        <taxon>Heunggongvirae</taxon>
        <taxon>Uroviricota</taxon>
        <taxon>Caudoviricetes</taxon>
        <taxon>Peduoviridae</taxon>
        <taxon>Maltschvirus</taxon>
        <taxon>Maltschvirus maltsch</taxon>
    </lineage>
</organism>
<dbReference type="Pfam" id="PF13640">
    <property type="entry name" value="2OG-FeII_Oxy_3"/>
    <property type="match status" value="1"/>
</dbReference>
<evidence type="ECO:0000256" key="5">
    <source>
        <dbReference type="ARBA" id="ARBA00023004"/>
    </source>
</evidence>
<name>A0A6J7WH77_9CAUD</name>
<evidence type="ECO:0000256" key="2">
    <source>
        <dbReference type="ARBA" id="ARBA00022723"/>
    </source>
</evidence>
<evidence type="ECO:0000256" key="3">
    <source>
        <dbReference type="ARBA" id="ARBA00022964"/>
    </source>
</evidence>
<comment type="cofactor">
    <cofactor evidence="1">
        <name>L-ascorbate</name>
        <dbReference type="ChEBI" id="CHEBI:38290"/>
    </cofactor>
</comment>
<protein>
    <submittedName>
        <fullName evidence="7">Oxoglutarate/iron-dependent dioxygenase</fullName>
    </submittedName>
</protein>
<reference evidence="7" key="1">
    <citation type="submission" date="2020-05" db="EMBL/GenBank/DDBJ databases">
        <authorList>
            <person name="Chiriac C."/>
            <person name="Salcher M."/>
            <person name="Ghai R."/>
            <person name="Kavagutti S V."/>
        </authorList>
    </citation>
    <scope>NUCLEOTIDE SEQUENCE</scope>
</reference>
<keyword evidence="4" id="KW-0560">Oxidoreductase</keyword>
<evidence type="ECO:0000256" key="1">
    <source>
        <dbReference type="ARBA" id="ARBA00001961"/>
    </source>
</evidence>
<dbReference type="InterPro" id="IPR006620">
    <property type="entry name" value="Pro_4_hyd_alph"/>
</dbReference>
<dbReference type="PANTHER" id="PTHR41536:SF1">
    <property type="entry name" value="PKHD-TYPE HYDROXYLASE YBIX"/>
    <property type="match status" value="1"/>
</dbReference>
<evidence type="ECO:0000313" key="7">
    <source>
        <dbReference type="EMBL" id="CAB5214401.1"/>
    </source>
</evidence>
<evidence type="ECO:0000256" key="4">
    <source>
        <dbReference type="ARBA" id="ARBA00023002"/>
    </source>
</evidence>
<proteinExistence type="predicted"/>
<keyword evidence="2" id="KW-0479">Metal-binding</keyword>
<feature type="domain" description="Fe2OG dioxygenase" evidence="6">
    <location>
        <begin position="99"/>
        <end position="193"/>
    </location>
</feature>
<dbReference type="GO" id="GO:0016706">
    <property type="term" value="F:2-oxoglutarate-dependent dioxygenase activity"/>
    <property type="evidence" value="ECO:0007669"/>
    <property type="project" value="InterPro"/>
</dbReference>
<accession>A0A6J7WH77</accession>
<keyword evidence="3 7" id="KW-0223">Dioxygenase</keyword>
<sequence>MTTQQLQTKNSSWNFNTDPVNEWAYWEKAFTPEECQAIIAIGESRMPTKATVVGENNGIRDCEVSWLYSVDDLEWAFRRVTDIITDLNNQFFKFDLFGLHEGFQFTKYTAPGEHYGAHVDRIVNGTVRKLSFTLQLSDPADYEGGNLQLMNSKNPTVASREQGYVTVFPSYTLHEVTPVTRGTRYSLVSWVTGKPFK</sequence>
<dbReference type="InterPro" id="IPR044862">
    <property type="entry name" value="Pro_4_hyd_alph_FE2OG_OXY"/>
</dbReference>
<dbReference type="InterPro" id="IPR005123">
    <property type="entry name" value="Oxoglu/Fe-dep_dioxygenase_dom"/>
</dbReference>